<dbReference type="Pfam" id="PF02625">
    <property type="entry name" value="XdhC_CoxI"/>
    <property type="match status" value="1"/>
</dbReference>
<evidence type="ECO:0000259" key="1">
    <source>
        <dbReference type="Pfam" id="PF02625"/>
    </source>
</evidence>
<dbReference type="InterPro" id="IPR052698">
    <property type="entry name" value="MoCofactor_Util/Proc"/>
</dbReference>
<dbReference type="InterPro" id="IPR027051">
    <property type="entry name" value="XdhC_Rossmann_dom"/>
</dbReference>
<dbReference type="PANTHER" id="PTHR30388:SF6">
    <property type="entry name" value="XANTHINE DEHYDROGENASE SUBUNIT A-RELATED"/>
    <property type="match status" value="1"/>
</dbReference>
<dbReference type="PANTHER" id="PTHR30388">
    <property type="entry name" value="ALDEHYDE OXIDOREDUCTASE MOLYBDENUM COFACTOR ASSEMBLY PROTEIN"/>
    <property type="match status" value="1"/>
</dbReference>
<sequence length="279" mass="28130">MACDPVLEAFLAAAPDCVLVRVDRVAGSAPREAGAWMLVSAGESYGTIGGGRLEFEAMKAARAMLAGDGAARRIEMTLGPETGQCCGGRVAVTLARLDDAARMALGRAAGARPPVYVMGAGHVGRALAGLLAQMPVRAVLVDSRAGELARAPAGVEARLSALPEAEIRAAPPGSAFVVLTHDHGLDFLLAAEALARGDAAYVGLIGSASKRARFLRHLAETGQADRAGALTCPIGAAGAGDKRPAVIAAFALAEIMGALARAPAARADAPPGLIPCGGW</sequence>
<gene>
    <name evidence="3" type="ORF">EV662_11655</name>
</gene>
<evidence type="ECO:0000313" key="3">
    <source>
        <dbReference type="EMBL" id="TCP38901.1"/>
    </source>
</evidence>
<name>A0A4R2PXI8_9RHOB</name>
<dbReference type="AlphaFoldDB" id="A0A4R2PXI8"/>
<proteinExistence type="predicted"/>
<feature type="domain" description="XdhC- CoxI" evidence="1">
    <location>
        <begin position="13"/>
        <end position="69"/>
    </location>
</feature>
<dbReference type="RefSeq" id="WP_132465515.1">
    <property type="nucleotide sequence ID" value="NZ_SLXP01000016.1"/>
</dbReference>
<dbReference type="InterPro" id="IPR014308">
    <property type="entry name" value="Xanthine_DH_XdhC"/>
</dbReference>
<dbReference type="Proteomes" id="UP000294835">
    <property type="component" value="Unassembled WGS sequence"/>
</dbReference>
<dbReference type="NCBIfam" id="TIGR02964">
    <property type="entry name" value="xanthine_xdhC"/>
    <property type="match status" value="1"/>
</dbReference>
<feature type="domain" description="XdhC Rossmann" evidence="2">
    <location>
        <begin position="115"/>
        <end position="255"/>
    </location>
</feature>
<dbReference type="InterPro" id="IPR036291">
    <property type="entry name" value="NAD(P)-bd_dom_sf"/>
</dbReference>
<reference evidence="3 4" key="1">
    <citation type="submission" date="2019-03" db="EMBL/GenBank/DDBJ databases">
        <title>Genomic Encyclopedia of Type Strains, Phase IV (KMG-IV): sequencing the most valuable type-strain genomes for metagenomic binning, comparative biology and taxonomic classification.</title>
        <authorList>
            <person name="Goeker M."/>
        </authorList>
    </citation>
    <scope>NUCLEOTIDE SEQUENCE [LARGE SCALE GENOMIC DNA]</scope>
    <source>
        <strain evidence="3 4">DSM 18063</strain>
    </source>
</reference>
<dbReference type="EMBL" id="SLXP01000016">
    <property type="protein sequence ID" value="TCP38901.1"/>
    <property type="molecule type" value="Genomic_DNA"/>
</dbReference>
<evidence type="ECO:0000259" key="2">
    <source>
        <dbReference type="Pfam" id="PF13478"/>
    </source>
</evidence>
<organism evidence="3 4">
    <name type="scientific">Rhodovulum marinum</name>
    <dbReference type="NCBI Taxonomy" id="320662"/>
    <lineage>
        <taxon>Bacteria</taxon>
        <taxon>Pseudomonadati</taxon>
        <taxon>Pseudomonadota</taxon>
        <taxon>Alphaproteobacteria</taxon>
        <taxon>Rhodobacterales</taxon>
        <taxon>Paracoccaceae</taxon>
        <taxon>Rhodovulum</taxon>
    </lineage>
</organism>
<dbReference type="SUPFAM" id="SSF51735">
    <property type="entry name" value="NAD(P)-binding Rossmann-fold domains"/>
    <property type="match status" value="1"/>
</dbReference>
<protein>
    <submittedName>
        <fullName evidence="3">Molybdenum cofactor sulfurylase</fullName>
    </submittedName>
</protein>
<dbReference type="Pfam" id="PF13478">
    <property type="entry name" value="XdhC_C"/>
    <property type="match status" value="1"/>
</dbReference>
<accession>A0A4R2PXI8</accession>
<evidence type="ECO:0000313" key="4">
    <source>
        <dbReference type="Proteomes" id="UP000294835"/>
    </source>
</evidence>
<comment type="caution">
    <text evidence="3">The sequence shown here is derived from an EMBL/GenBank/DDBJ whole genome shotgun (WGS) entry which is preliminary data.</text>
</comment>
<dbReference type="OrthoDB" id="61481at2"/>
<dbReference type="Gene3D" id="3.40.50.720">
    <property type="entry name" value="NAD(P)-binding Rossmann-like Domain"/>
    <property type="match status" value="1"/>
</dbReference>
<dbReference type="InterPro" id="IPR003777">
    <property type="entry name" value="XdhC_CoxI"/>
</dbReference>
<keyword evidence="4" id="KW-1185">Reference proteome</keyword>